<evidence type="ECO:0000256" key="6">
    <source>
        <dbReference type="ARBA" id="ARBA00022679"/>
    </source>
</evidence>
<dbReference type="Pfam" id="PF02815">
    <property type="entry name" value="MIR"/>
    <property type="match status" value="1"/>
</dbReference>
<feature type="domain" description="MIR" evidence="16">
    <location>
        <begin position="373"/>
        <end position="432"/>
    </location>
</feature>
<evidence type="ECO:0000256" key="15">
    <source>
        <dbReference type="RuleBase" id="RU367007"/>
    </source>
</evidence>
<feature type="domain" description="MIR" evidence="16">
    <location>
        <begin position="308"/>
        <end position="361"/>
    </location>
</feature>
<feature type="transmembrane region" description="Helical" evidence="15">
    <location>
        <begin position="250"/>
        <end position="275"/>
    </location>
</feature>
<feature type="transmembrane region" description="Helical" evidence="15">
    <location>
        <begin position="202"/>
        <end position="219"/>
    </location>
</feature>
<sequence length="730" mass="85449">MSKELPAGYSQGPLRPYYTSHSLSNANRKSSWTSLDNLLVFIILLFSLLRLYKLYVPDRVVFDEIHTIKDIKHYYLGEIFVDVHPPLGKLIYFYISKFFKFDLLELEDVQQIGDLYPSNFPFLWLRLFSGLCGIGHVLLTFLTLKLTCNSLVSFIVALFVCFENSMVTDSRLIMLDGPLLFFQSLVIFNYKSFSQRRQFSRAWWVFLVLTGVSLGLNISTKLSGWFNYIWIGVVTAVQLWEILGDLKVSVIQWVFHIVARIFALLVIPLTIYASVFHIHFGLLPKEGSGSGFLSPHFRSSLQDYEATPLPILFGSTVTIKHNRLEKYLSSHDANYPRGSQFQQVSLYEFPDENNEWVIETKHRYYENKVMTTKKDIKEGAIVRLYHKKTGHYLHVSDNNAPLSEHDYTYEVSCNETRGLLGDVNYEFKLRTVTKKPHSENNLPLIKLRNTETVFQLIHREMNCILMSHETRLPAWGNHQNEVVCVKEGTIPNSLWYIELNSHPLLDKPEDLKKFPRFTFWQKLVEIHKVMFRLNKSFTIKHEYSSYPIEWPFLNRGILFFNNAGLKQIDEEPSLIYYVGNVAVYYLVFLVVLFNCWRYFVFAFINMNPYKAPSESPEYKTTFYANSWQYLLGWAINYLPYFTMERNLYLHHYLSALSFGIMLLGQYLNYRYSKNKIIGIILIGVASTAVIYWFVRLIPIIYGLPWTLKSCLRFRGTSFFNWDIDCLAYTG</sequence>
<comment type="subcellular location">
    <subcellularLocation>
        <location evidence="1 15">Endoplasmic reticulum membrane</location>
        <topology evidence="1 15">Multi-pass membrane protein</topology>
    </subcellularLocation>
</comment>
<feature type="transmembrane region" description="Helical" evidence="15">
    <location>
        <begin position="225"/>
        <end position="243"/>
    </location>
</feature>
<feature type="transmembrane region" description="Helical" evidence="15">
    <location>
        <begin position="647"/>
        <end position="664"/>
    </location>
</feature>
<keyword evidence="10 15" id="KW-1133">Transmembrane helix</keyword>
<comment type="catalytic activity">
    <reaction evidence="14 15">
        <text>a di-trans,poly-cis-dolichyl beta-D-mannosyl phosphate + L-seryl-[protein] = 3-O-(alpha-D-mannosyl)-L-seryl-[protein] + a di-trans,poly-cis-dolichyl phosphate + H(+)</text>
        <dbReference type="Rhea" id="RHEA:17377"/>
        <dbReference type="Rhea" id="RHEA-COMP:9863"/>
        <dbReference type="Rhea" id="RHEA-COMP:13546"/>
        <dbReference type="Rhea" id="RHEA-COMP:19498"/>
        <dbReference type="Rhea" id="RHEA-COMP:19501"/>
        <dbReference type="ChEBI" id="CHEBI:15378"/>
        <dbReference type="ChEBI" id="CHEBI:29999"/>
        <dbReference type="ChEBI" id="CHEBI:57683"/>
        <dbReference type="ChEBI" id="CHEBI:58211"/>
        <dbReference type="ChEBI" id="CHEBI:137321"/>
        <dbReference type="EC" id="2.4.1.109"/>
    </reaction>
</comment>
<keyword evidence="7 15" id="KW-0812">Transmembrane</keyword>
<dbReference type="OrthoDB" id="292747at2759"/>
<reference evidence="17 18" key="1">
    <citation type="submission" date="2018-06" db="EMBL/GenBank/DDBJ databases">
        <title>Whole genome sequencing of Candida tropicalis (genome annotated by CSBL at Korea University).</title>
        <authorList>
            <person name="Ahn J."/>
        </authorList>
    </citation>
    <scope>NUCLEOTIDE SEQUENCE [LARGE SCALE GENOMIC DNA]</scope>
    <source>
        <strain evidence="17 18">ATCC 20962</strain>
    </source>
</reference>
<keyword evidence="12" id="KW-0325">Glycoprotein</keyword>
<feature type="transmembrane region" description="Helical" evidence="15">
    <location>
        <begin position="38"/>
        <end position="55"/>
    </location>
</feature>
<dbReference type="Gene3D" id="2.80.10.50">
    <property type="match status" value="1"/>
</dbReference>
<keyword evidence="9 15" id="KW-0256">Endoplasmic reticulum</keyword>
<proteinExistence type="inferred from homology"/>
<comment type="function">
    <text evidence="15">Transfers mannose from Dol-P-mannose to Ser or Thr residues on proteins.</text>
</comment>
<dbReference type="EC" id="2.4.1.109" evidence="4 15"/>
<keyword evidence="6 15" id="KW-0808">Transferase</keyword>
<dbReference type="Proteomes" id="UP000253472">
    <property type="component" value="Unassembled WGS sequence"/>
</dbReference>
<comment type="similarity">
    <text evidence="3 15">Belongs to the glycosyltransferase 39 family.</text>
</comment>
<dbReference type="Pfam" id="PF16192">
    <property type="entry name" value="PMT_4TMC"/>
    <property type="match status" value="1"/>
</dbReference>
<evidence type="ECO:0000256" key="3">
    <source>
        <dbReference type="ARBA" id="ARBA00007222"/>
    </source>
</evidence>
<evidence type="ECO:0000256" key="13">
    <source>
        <dbReference type="ARBA" id="ARBA00045085"/>
    </source>
</evidence>
<feature type="transmembrane region" description="Helical" evidence="15">
    <location>
        <begin position="151"/>
        <end position="167"/>
    </location>
</feature>
<dbReference type="InterPro" id="IPR036300">
    <property type="entry name" value="MIR_dom_sf"/>
</dbReference>
<dbReference type="PROSITE" id="PS50919">
    <property type="entry name" value="MIR"/>
    <property type="match status" value="3"/>
</dbReference>
<evidence type="ECO:0000256" key="9">
    <source>
        <dbReference type="ARBA" id="ARBA00022824"/>
    </source>
</evidence>
<protein>
    <recommendedName>
        <fullName evidence="4 15">Dolichyl-phosphate-mannose--protein mannosyltransferase</fullName>
        <ecNumber evidence="4 15">2.4.1.109</ecNumber>
    </recommendedName>
</protein>
<evidence type="ECO:0000256" key="2">
    <source>
        <dbReference type="ARBA" id="ARBA00004922"/>
    </source>
</evidence>
<feature type="transmembrane region" description="Helical" evidence="15">
    <location>
        <begin position="676"/>
        <end position="694"/>
    </location>
</feature>
<evidence type="ECO:0000256" key="4">
    <source>
        <dbReference type="ARBA" id="ARBA00012839"/>
    </source>
</evidence>
<keyword evidence="11 15" id="KW-0472">Membrane</keyword>
<evidence type="ECO:0000259" key="16">
    <source>
        <dbReference type="PROSITE" id="PS50919"/>
    </source>
</evidence>
<keyword evidence="18" id="KW-1185">Reference proteome</keyword>
<evidence type="ECO:0000256" key="1">
    <source>
        <dbReference type="ARBA" id="ARBA00004477"/>
    </source>
</evidence>
<dbReference type="PANTHER" id="PTHR10050">
    <property type="entry name" value="DOLICHYL-PHOSPHATE-MANNOSE--PROTEIN MANNOSYLTRANSFERASE"/>
    <property type="match status" value="1"/>
</dbReference>
<dbReference type="InterPro" id="IPR003342">
    <property type="entry name" value="ArnT-like_N"/>
</dbReference>
<feature type="transmembrane region" description="Helical" evidence="15">
    <location>
        <begin position="123"/>
        <end position="144"/>
    </location>
</feature>
<dbReference type="Pfam" id="PF02366">
    <property type="entry name" value="PMT"/>
    <property type="match status" value="1"/>
</dbReference>
<dbReference type="PANTHER" id="PTHR10050:SF50">
    <property type="entry name" value="DOLICHYL-PHOSPHATE-MANNOSE--PROTEIN MANNOSYLTRANSFERASE 1-RELATED"/>
    <property type="match status" value="1"/>
</dbReference>
<dbReference type="SMART" id="SM00472">
    <property type="entry name" value="MIR"/>
    <property type="match status" value="3"/>
</dbReference>
<feature type="transmembrane region" description="Helical" evidence="15">
    <location>
        <begin position="574"/>
        <end position="600"/>
    </location>
</feature>
<gene>
    <name evidence="17" type="primary">PMT5</name>
    <name evidence="17" type="ORF">Cantr_01739</name>
</gene>
<evidence type="ECO:0000256" key="8">
    <source>
        <dbReference type="ARBA" id="ARBA00022737"/>
    </source>
</evidence>
<evidence type="ECO:0000256" key="14">
    <source>
        <dbReference type="ARBA" id="ARBA00045102"/>
    </source>
</evidence>
<comment type="pathway">
    <text evidence="2 15">Protein modification; protein glycosylation.</text>
</comment>
<comment type="catalytic activity">
    <reaction evidence="13 15">
        <text>a di-trans,poly-cis-dolichyl beta-D-mannosyl phosphate + L-threonyl-[protein] = 3-O-(alpha-D-mannosyl)-L-threonyl-[protein] + a di-trans,poly-cis-dolichyl phosphate + H(+)</text>
        <dbReference type="Rhea" id="RHEA:53396"/>
        <dbReference type="Rhea" id="RHEA-COMP:11060"/>
        <dbReference type="Rhea" id="RHEA-COMP:13547"/>
        <dbReference type="Rhea" id="RHEA-COMP:19498"/>
        <dbReference type="Rhea" id="RHEA-COMP:19501"/>
        <dbReference type="ChEBI" id="CHEBI:15378"/>
        <dbReference type="ChEBI" id="CHEBI:30013"/>
        <dbReference type="ChEBI" id="CHEBI:57683"/>
        <dbReference type="ChEBI" id="CHEBI:58211"/>
        <dbReference type="ChEBI" id="CHEBI:137323"/>
        <dbReference type="EC" id="2.4.1.109"/>
    </reaction>
</comment>
<keyword evidence="8" id="KW-0677">Repeat</keyword>
<dbReference type="UniPathway" id="UPA00378"/>
<dbReference type="InterPro" id="IPR032421">
    <property type="entry name" value="PMT_4TMC"/>
</dbReference>
<dbReference type="SUPFAM" id="SSF82109">
    <property type="entry name" value="MIR domain"/>
    <property type="match status" value="1"/>
</dbReference>
<evidence type="ECO:0000256" key="11">
    <source>
        <dbReference type="ARBA" id="ARBA00023136"/>
    </source>
</evidence>
<evidence type="ECO:0000313" key="17">
    <source>
        <dbReference type="EMBL" id="RCK66048.1"/>
    </source>
</evidence>
<feature type="domain" description="MIR" evidence="16">
    <location>
        <begin position="444"/>
        <end position="500"/>
    </location>
</feature>
<dbReference type="GO" id="GO:0005789">
    <property type="term" value="C:endoplasmic reticulum membrane"/>
    <property type="evidence" value="ECO:0007669"/>
    <property type="project" value="UniProtKB-SubCell"/>
</dbReference>
<evidence type="ECO:0000256" key="7">
    <source>
        <dbReference type="ARBA" id="ARBA00022692"/>
    </source>
</evidence>
<evidence type="ECO:0000256" key="5">
    <source>
        <dbReference type="ARBA" id="ARBA00022676"/>
    </source>
</evidence>
<keyword evidence="5 15" id="KW-0328">Glycosyltransferase</keyword>
<dbReference type="STRING" id="5486.A0A367YJM8"/>
<dbReference type="EMBL" id="QLNQ01000018">
    <property type="protein sequence ID" value="RCK66048.1"/>
    <property type="molecule type" value="Genomic_DNA"/>
</dbReference>
<dbReference type="InterPro" id="IPR027005">
    <property type="entry name" value="PMT-like"/>
</dbReference>
<evidence type="ECO:0000256" key="10">
    <source>
        <dbReference type="ARBA" id="ARBA00022989"/>
    </source>
</evidence>
<dbReference type="GO" id="GO:0004169">
    <property type="term" value="F:dolichyl-phosphate-mannose-protein mannosyltransferase activity"/>
    <property type="evidence" value="ECO:0007669"/>
    <property type="project" value="UniProtKB-UniRule"/>
</dbReference>
<dbReference type="InterPro" id="IPR016093">
    <property type="entry name" value="MIR_motif"/>
</dbReference>
<evidence type="ECO:0000313" key="18">
    <source>
        <dbReference type="Proteomes" id="UP000253472"/>
    </source>
</evidence>
<organism evidence="17 18">
    <name type="scientific">Candida viswanathii</name>
    <dbReference type="NCBI Taxonomy" id="5486"/>
    <lineage>
        <taxon>Eukaryota</taxon>
        <taxon>Fungi</taxon>
        <taxon>Dikarya</taxon>
        <taxon>Ascomycota</taxon>
        <taxon>Saccharomycotina</taxon>
        <taxon>Pichiomycetes</taxon>
        <taxon>Debaryomycetaceae</taxon>
        <taxon>Candida/Lodderomyces clade</taxon>
        <taxon>Candida</taxon>
    </lineage>
</organism>
<accession>A0A367YJM8</accession>
<name>A0A367YJM8_9ASCO</name>
<dbReference type="AlphaFoldDB" id="A0A367YJM8"/>
<evidence type="ECO:0000256" key="12">
    <source>
        <dbReference type="ARBA" id="ARBA00023180"/>
    </source>
</evidence>
<comment type="caution">
    <text evidence="17">The sequence shown here is derived from an EMBL/GenBank/DDBJ whole genome shotgun (WGS) entry which is preliminary data.</text>
</comment>